<comment type="caution">
    <text evidence="1">The sequence shown here is derived from an EMBL/GenBank/DDBJ whole genome shotgun (WGS) entry which is preliminary data.</text>
</comment>
<dbReference type="EMBL" id="LAZR01045566">
    <property type="protein sequence ID" value="KKK98570.1"/>
    <property type="molecule type" value="Genomic_DNA"/>
</dbReference>
<feature type="non-terminal residue" evidence="1">
    <location>
        <position position="52"/>
    </location>
</feature>
<protein>
    <submittedName>
        <fullName evidence="1">Uncharacterized protein</fullName>
    </submittedName>
</protein>
<accession>A0A0F9AJS7</accession>
<evidence type="ECO:0000313" key="1">
    <source>
        <dbReference type="EMBL" id="KKK98570.1"/>
    </source>
</evidence>
<proteinExistence type="predicted"/>
<gene>
    <name evidence="1" type="ORF">LCGC14_2641440</name>
</gene>
<organism evidence="1">
    <name type="scientific">marine sediment metagenome</name>
    <dbReference type="NCBI Taxonomy" id="412755"/>
    <lineage>
        <taxon>unclassified sequences</taxon>
        <taxon>metagenomes</taxon>
        <taxon>ecological metagenomes</taxon>
    </lineage>
</organism>
<sequence>MNLWSFGRNRYEKDIRRKYQSVFGTPDGQDVLTDLMTRLHAFDETVKEGEVA</sequence>
<dbReference type="AlphaFoldDB" id="A0A0F9AJS7"/>
<name>A0A0F9AJS7_9ZZZZ</name>
<reference evidence="1" key="1">
    <citation type="journal article" date="2015" name="Nature">
        <title>Complex archaea that bridge the gap between prokaryotes and eukaryotes.</title>
        <authorList>
            <person name="Spang A."/>
            <person name="Saw J.H."/>
            <person name="Jorgensen S.L."/>
            <person name="Zaremba-Niedzwiedzka K."/>
            <person name="Martijn J."/>
            <person name="Lind A.E."/>
            <person name="van Eijk R."/>
            <person name="Schleper C."/>
            <person name="Guy L."/>
            <person name="Ettema T.J."/>
        </authorList>
    </citation>
    <scope>NUCLEOTIDE SEQUENCE</scope>
</reference>